<evidence type="ECO:0000259" key="8">
    <source>
        <dbReference type="PROSITE" id="PS50928"/>
    </source>
</evidence>
<evidence type="ECO:0000256" key="5">
    <source>
        <dbReference type="ARBA" id="ARBA00022989"/>
    </source>
</evidence>
<evidence type="ECO:0000256" key="6">
    <source>
        <dbReference type="ARBA" id="ARBA00023136"/>
    </source>
</evidence>
<evidence type="ECO:0000256" key="4">
    <source>
        <dbReference type="ARBA" id="ARBA00022692"/>
    </source>
</evidence>
<dbReference type="Gene3D" id="1.10.3720.10">
    <property type="entry name" value="MetI-like"/>
    <property type="match status" value="1"/>
</dbReference>
<dbReference type="SUPFAM" id="SSF161098">
    <property type="entry name" value="MetI-like"/>
    <property type="match status" value="1"/>
</dbReference>
<dbReference type="Pfam" id="PF00528">
    <property type="entry name" value="BPD_transp_1"/>
    <property type="match status" value="1"/>
</dbReference>
<dbReference type="EMBL" id="UINC01061959">
    <property type="protein sequence ID" value="SVB88085.1"/>
    <property type="molecule type" value="Genomic_DNA"/>
</dbReference>
<dbReference type="CDD" id="cd06261">
    <property type="entry name" value="TM_PBP2"/>
    <property type="match status" value="1"/>
</dbReference>
<sequence>VPLRSGRVLIGGGIVLAVTVIAIFAPWLAPNGPQEQDLFGNLLPPAWDPLGDPKYPFGTDNLGRCILSQLIYGARVAMVVAVIASTGAMVIGVTLAHIAGYFGGWIDAVITRLVDLWMSFPPVVLSLILMLGLGVGVSNVILAIILVDWTRFCRVIRSDVLVVRRRDYISAAHLLGFGHFRTLRREVLPSVMPLIITMMALEMGIAVVVEAILSFVGMSVEADISAWGVMVADARQFMYQSVWGLILPIAAITVTVLGFNLLGDGLRRTLDPRLRQERHTES</sequence>
<feature type="transmembrane region" description="Helical" evidence="7">
    <location>
        <begin position="6"/>
        <end position="29"/>
    </location>
</feature>
<dbReference type="PANTHER" id="PTHR43386">
    <property type="entry name" value="OLIGOPEPTIDE TRANSPORT SYSTEM PERMEASE PROTEIN APPC"/>
    <property type="match status" value="1"/>
</dbReference>
<gene>
    <name evidence="9" type="ORF">METZ01_LOCUS240939</name>
</gene>
<dbReference type="InterPro" id="IPR035906">
    <property type="entry name" value="MetI-like_sf"/>
</dbReference>
<dbReference type="PROSITE" id="PS50928">
    <property type="entry name" value="ABC_TM1"/>
    <property type="match status" value="1"/>
</dbReference>
<evidence type="ECO:0000256" key="1">
    <source>
        <dbReference type="ARBA" id="ARBA00004651"/>
    </source>
</evidence>
<accession>A0A382HLX3</accession>
<protein>
    <recommendedName>
        <fullName evidence="8">ABC transmembrane type-1 domain-containing protein</fullName>
    </recommendedName>
</protein>
<organism evidence="9">
    <name type="scientific">marine metagenome</name>
    <dbReference type="NCBI Taxonomy" id="408172"/>
    <lineage>
        <taxon>unclassified sequences</taxon>
        <taxon>metagenomes</taxon>
        <taxon>ecological metagenomes</taxon>
    </lineage>
</organism>
<keyword evidence="5 7" id="KW-1133">Transmembrane helix</keyword>
<dbReference type="InterPro" id="IPR050366">
    <property type="entry name" value="BP-dependent_transpt_permease"/>
</dbReference>
<feature type="transmembrane region" description="Helical" evidence="7">
    <location>
        <begin position="191"/>
        <end position="217"/>
    </location>
</feature>
<reference evidence="9" key="1">
    <citation type="submission" date="2018-05" db="EMBL/GenBank/DDBJ databases">
        <authorList>
            <person name="Lanie J.A."/>
            <person name="Ng W.-L."/>
            <person name="Kazmierczak K.M."/>
            <person name="Andrzejewski T.M."/>
            <person name="Davidsen T.M."/>
            <person name="Wayne K.J."/>
            <person name="Tettelin H."/>
            <person name="Glass J.I."/>
            <person name="Rusch D."/>
            <person name="Podicherti R."/>
            <person name="Tsui H.-C.T."/>
            <person name="Winkler M.E."/>
        </authorList>
    </citation>
    <scope>NUCLEOTIDE SEQUENCE</scope>
</reference>
<keyword evidence="3" id="KW-1003">Cell membrane</keyword>
<dbReference type="InterPro" id="IPR000515">
    <property type="entry name" value="MetI-like"/>
</dbReference>
<evidence type="ECO:0000256" key="3">
    <source>
        <dbReference type="ARBA" id="ARBA00022475"/>
    </source>
</evidence>
<dbReference type="InterPro" id="IPR025966">
    <property type="entry name" value="OppC_N"/>
</dbReference>
<proteinExistence type="predicted"/>
<feature type="transmembrane region" description="Helical" evidence="7">
    <location>
        <begin position="123"/>
        <end position="147"/>
    </location>
</feature>
<comment type="subcellular location">
    <subcellularLocation>
        <location evidence="1">Cell membrane</location>
        <topology evidence="1">Multi-pass membrane protein</topology>
    </subcellularLocation>
</comment>
<feature type="transmembrane region" description="Helical" evidence="7">
    <location>
        <begin position="237"/>
        <end position="263"/>
    </location>
</feature>
<keyword evidence="2" id="KW-0813">Transport</keyword>
<feature type="non-terminal residue" evidence="9">
    <location>
        <position position="1"/>
    </location>
</feature>
<evidence type="ECO:0000256" key="2">
    <source>
        <dbReference type="ARBA" id="ARBA00022448"/>
    </source>
</evidence>
<feature type="transmembrane region" description="Helical" evidence="7">
    <location>
        <begin position="76"/>
        <end position="103"/>
    </location>
</feature>
<dbReference type="Pfam" id="PF12911">
    <property type="entry name" value="OppC_N"/>
    <property type="match status" value="1"/>
</dbReference>
<dbReference type="AlphaFoldDB" id="A0A382HLX3"/>
<evidence type="ECO:0000256" key="7">
    <source>
        <dbReference type="SAM" id="Phobius"/>
    </source>
</evidence>
<dbReference type="GO" id="GO:0055085">
    <property type="term" value="P:transmembrane transport"/>
    <property type="evidence" value="ECO:0007669"/>
    <property type="project" value="InterPro"/>
</dbReference>
<keyword evidence="6 7" id="KW-0472">Membrane</keyword>
<name>A0A382HLX3_9ZZZZ</name>
<dbReference type="PANTHER" id="PTHR43386:SF1">
    <property type="entry name" value="D,D-DIPEPTIDE TRANSPORT SYSTEM PERMEASE PROTEIN DDPC-RELATED"/>
    <property type="match status" value="1"/>
</dbReference>
<keyword evidence="4 7" id="KW-0812">Transmembrane</keyword>
<feature type="domain" description="ABC transmembrane type-1" evidence="8">
    <location>
        <begin position="74"/>
        <end position="258"/>
    </location>
</feature>
<evidence type="ECO:0000313" key="9">
    <source>
        <dbReference type="EMBL" id="SVB88085.1"/>
    </source>
</evidence>
<dbReference type="GO" id="GO:0005886">
    <property type="term" value="C:plasma membrane"/>
    <property type="evidence" value="ECO:0007669"/>
    <property type="project" value="UniProtKB-SubCell"/>
</dbReference>